<evidence type="ECO:0000256" key="1">
    <source>
        <dbReference type="ARBA" id="ARBA00004123"/>
    </source>
</evidence>
<feature type="compositionally biased region" description="Polar residues" evidence="8">
    <location>
        <begin position="252"/>
        <end position="265"/>
    </location>
</feature>
<evidence type="ECO:0000256" key="7">
    <source>
        <dbReference type="SAM" id="Coils"/>
    </source>
</evidence>
<dbReference type="PANTHER" id="PTHR46527">
    <property type="entry name" value="NUCLEOPORIN-LIKE PROTEIN 2"/>
    <property type="match status" value="1"/>
</dbReference>
<dbReference type="EMBL" id="MU004238">
    <property type="protein sequence ID" value="KAF2666540.1"/>
    <property type="molecule type" value="Genomic_DNA"/>
</dbReference>
<feature type="region of interest" description="Disordered" evidence="8">
    <location>
        <begin position="23"/>
        <end position="67"/>
    </location>
</feature>
<feature type="coiled-coil region" evidence="7">
    <location>
        <begin position="121"/>
        <end position="148"/>
    </location>
</feature>
<dbReference type="PANTHER" id="PTHR46527:SF1">
    <property type="entry name" value="NUCLEOPORIN NUP42"/>
    <property type="match status" value="1"/>
</dbReference>
<evidence type="ECO:0000256" key="6">
    <source>
        <dbReference type="PROSITE-ProRule" id="PRU00723"/>
    </source>
</evidence>
<evidence type="ECO:0000256" key="5">
    <source>
        <dbReference type="ARBA" id="ARBA00023242"/>
    </source>
</evidence>
<evidence type="ECO:0000259" key="9">
    <source>
        <dbReference type="PROSITE" id="PS50103"/>
    </source>
</evidence>
<feature type="compositionally biased region" description="Low complexity" evidence="8">
    <location>
        <begin position="369"/>
        <end position="383"/>
    </location>
</feature>
<feature type="compositionally biased region" description="Polar residues" evidence="8">
    <location>
        <begin position="343"/>
        <end position="362"/>
    </location>
</feature>
<gene>
    <name evidence="10" type="ORF">BT63DRAFT_426993</name>
</gene>
<dbReference type="GO" id="GO:0005634">
    <property type="term" value="C:nucleus"/>
    <property type="evidence" value="ECO:0007669"/>
    <property type="project" value="UniProtKB-SubCell"/>
</dbReference>
<comment type="subcellular location">
    <subcellularLocation>
        <location evidence="1">Nucleus</location>
    </subcellularLocation>
</comment>
<dbReference type="Pfam" id="PF00642">
    <property type="entry name" value="zf-CCCH"/>
    <property type="match status" value="1"/>
</dbReference>
<dbReference type="InterPro" id="IPR051767">
    <property type="entry name" value="Nucleoporin_NUP42"/>
</dbReference>
<accession>A0A6A6U3Q4</accession>
<feature type="compositionally biased region" description="Low complexity" evidence="8">
    <location>
        <begin position="425"/>
        <end position="435"/>
    </location>
</feature>
<feature type="domain" description="C3H1-type" evidence="9">
    <location>
        <begin position="1"/>
        <end position="25"/>
    </location>
</feature>
<feature type="zinc finger region" description="C3H1-type" evidence="6">
    <location>
        <begin position="1"/>
        <end position="25"/>
    </location>
</feature>
<proteinExistence type="predicted"/>
<dbReference type="PROSITE" id="PS50103">
    <property type="entry name" value="ZF_C3H1"/>
    <property type="match status" value="1"/>
</dbReference>
<sequence length="516" mass="52663">MVLCRFDQRGFCRNGDNCQFEHVSKSNQQNGGNRGGQGGFNRGGRGGFDGGRGGFGNNGNRNARDTDVVDPKIIETDLTTDRPIWPFSSYQPRSDLPRQLIEGAIEVSPDEMRCKSYLLALQGKQNDIVEIENKMQALSAEKSQAILSDLKGAVEYLAAGRDEHPNRDDLLKASLSGAPVNGATPFGQPAASAKNPFASPSAFGQPSLPAANPFGQSSTAAANPFGANAPRAGGFGQPSAPGTSAFGKPSLPATSPFGQATTQPQAGGFGQPSMLGKANPFGTPPAQSQAGGFGQPSAFGQPSLGQPSAFGQPAFGQAAPKANPFGQPPAPGTTPAVNPFGQPAQTQQSSPFGQPQQNTQASPFGVTKSASPFAQQPSAAGPFGQPAASPSPFGNNASTNANPFGAPSQPTSMAGSSPFGGLGGAQAPAQAKPNPFGQPQQTQGFAGGSAAANKHIFPSGPIEPGSIVDDPPAEMYGANEEMFRAAYASAAQNGAFEGGVMPFLPPKAAWITYDGI</sequence>
<keyword evidence="3 6" id="KW-0863">Zinc-finger</keyword>
<dbReference type="Proteomes" id="UP000799302">
    <property type="component" value="Unassembled WGS sequence"/>
</dbReference>
<evidence type="ECO:0000256" key="8">
    <source>
        <dbReference type="SAM" id="MobiDB-lite"/>
    </source>
</evidence>
<feature type="compositionally biased region" description="Gly residues" evidence="8">
    <location>
        <begin position="32"/>
        <end position="57"/>
    </location>
</feature>
<evidence type="ECO:0000313" key="10">
    <source>
        <dbReference type="EMBL" id="KAF2666540.1"/>
    </source>
</evidence>
<name>A0A6A6U3Q4_9PEZI</name>
<evidence type="ECO:0000313" key="11">
    <source>
        <dbReference type="Proteomes" id="UP000799302"/>
    </source>
</evidence>
<evidence type="ECO:0000256" key="3">
    <source>
        <dbReference type="ARBA" id="ARBA00022771"/>
    </source>
</evidence>
<dbReference type="InterPro" id="IPR000571">
    <property type="entry name" value="Znf_CCCH"/>
</dbReference>
<reference evidence="10" key="1">
    <citation type="journal article" date="2020" name="Stud. Mycol.">
        <title>101 Dothideomycetes genomes: a test case for predicting lifestyles and emergence of pathogens.</title>
        <authorList>
            <person name="Haridas S."/>
            <person name="Albert R."/>
            <person name="Binder M."/>
            <person name="Bloem J."/>
            <person name="Labutti K."/>
            <person name="Salamov A."/>
            <person name="Andreopoulos B."/>
            <person name="Baker S."/>
            <person name="Barry K."/>
            <person name="Bills G."/>
            <person name="Bluhm B."/>
            <person name="Cannon C."/>
            <person name="Castanera R."/>
            <person name="Culley D."/>
            <person name="Daum C."/>
            <person name="Ezra D."/>
            <person name="Gonzalez J."/>
            <person name="Henrissat B."/>
            <person name="Kuo A."/>
            <person name="Liang C."/>
            <person name="Lipzen A."/>
            <person name="Lutzoni F."/>
            <person name="Magnuson J."/>
            <person name="Mondo S."/>
            <person name="Nolan M."/>
            <person name="Ohm R."/>
            <person name="Pangilinan J."/>
            <person name="Park H.-J."/>
            <person name="Ramirez L."/>
            <person name="Alfaro M."/>
            <person name="Sun H."/>
            <person name="Tritt A."/>
            <person name="Yoshinaga Y."/>
            <person name="Zwiers L.-H."/>
            <person name="Turgeon B."/>
            <person name="Goodwin S."/>
            <person name="Spatafora J."/>
            <person name="Crous P."/>
            <person name="Grigoriev I."/>
        </authorList>
    </citation>
    <scope>NUCLEOTIDE SEQUENCE</scope>
    <source>
        <strain evidence="10">CBS 115976</strain>
    </source>
</reference>
<protein>
    <recommendedName>
        <fullName evidence="9">C3H1-type domain-containing protein</fullName>
    </recommendedName>
</protein>
<keyword evidence="7" id="KW-0175">Coiled coil</keyword>
<evidence type="ECO:0000256" key="4">
    <source>
        <dbReference type="ARBA" id="ARBA00022833"/>
    </source>
</evidence>
<dbReference type="OrthoDB" id="20729at2759"/>
<keyword evidence="5" id="KW-0539">Nucleus</keyword>
<evidence type="ECO:0000256" key="2">
    <source>
        <dbReference type="ARBA" id="ARBA00022723"/>
    </source>
</evidence>
<feature type="region of interest" description="Disordered" evidence="8">
    <location>
        <begin position="182"/>
        <end position="474"/>
    </location>
</feature>
<keyword evidence="11" id="KW-1185">Reference proteome</keyword>
<keyword evidence="2 6" id="KW-0479">Metal-binding</keyword>
<dbReference type="SUPFAM" id="SSF90229">
    <property type="entry name" value="CCCH zinc finger"/>
    <property type="match status" value="1"/>
</dbReference>
<feature type="compositionally biased region" description="Polar residues" evidence="8">
    <location>
        <begin position="392"/>
        <end position="415"/>
    </location>
</feature>
<organism evidence="10 11">
    <name type="scientific">Microthyrium microscopicum</name>
    <dbReference type="NCBI Taxonomy" id="703497"/>
    <lineage>
        <taxon>Eukaryota</taxon>
        <taxon>Fungi</taxon>
        <taxon>Dikarya</taxon>
        <taxon>Ascomycota</taxon>
        <taxon>Pezizomycotina</taxon>
        <taxon>Dothideomycetes</taxon>
        <taxon>Dothideomycetes incertae sedis</taxon>
        <taxon>Microthyriales</taxon>
        <taxon>Microthyriaceae</taxon>
        <taxon>Microthyrium</taxon>
    </lineage>
</organism>
<dbReference type="InterPro" id="IPR036855">
    <property type="entry name" value="Znf_CCCH_sf"/>
</dbReference>
<dbReference type="AlphaFoldDB" id="A0A6A6U3Q4"/>
<keyword evidence="4 6" id="KW-0862">Zinc</keyword>
<dbReference type="GO" id="GO:0008270">
    <property type="term" value="F:zinc ion binding"/>
    <property type="evidence" value="ECO:0007669"/>
    <property type="project" value="UniProtKB-KW"/>
</dbReference>